<dbReference type="GeneID" id="28860855"/>
<evidence type="ECO:0000313" key="1">
    <source>
        <dbReference type="EMBL" id="OBR16593.1"/>
    </source>
</evidence>
<proteinExistence type="predicted"/>
<dbReference type="EMBL" id="LTAN01000001">
    <property type="protein sequence ID" value="OBR16593.1"/>
    <property type="molecule type" value="Genomic_DNA"/>
</dbReference>
<comment type="caution">
    <text evidence="1">The sequence shown here is derived from an EMBL/GenBank/DDBJ whole genome shotgun (WGS) entry which is preliminary data.</text>
</comment>
<dbReference type="AlphaFoldDB" id="A0A1B7YX11"/>
<organism evidence="1 2">
    <name type="scientific">Colletotrichum higginsianum (strain IMI 349063)</name>
    <name type="common">Crucifer anthracnose fungus</name>
    <dbReference type="NCBI Taxonomy" id="759273"/>
    <lineage>
        <taxon>Eukaryota</taxon>
        <taxon>Fungi</taxon>
        <taxon>Dikarya</taxon>
        <taxon>Ascomycota</taxon>
        <taxon>Pezizomycotina</taxon>
        <taxon>Sordariomycetes</taxon>
        <taxon>Hypocreomycetidae</taxon>
        <taxon>Glomerellales</taxon>
        <taxon>Glomerellaceae</taxon>
        <taxon>Colletotrichum</taxon>
        <taxon>Colletotrichum destructivum species complex</taxon>
    </lineage>
</organism>
<dbReference type="Proteomes" id="UP000092177">
    <property type="component" value="Chromosome 1"/>
</dbReference>
<keyword evidence="2" id="KW-1185">Reference proteome</keyword>
<reference evidence="2" key="1">
    <citation type="journal article" date="2017" name="BMC Genomics">
        <title>Gapless genome assembly of Colletotrichum higginsianum reveals chromosome structure and association of transposable elements with secondary metabolite gene clusters.</title>
        <authorList>
            <person name="Dallery J.-F."/>
            <person name="Lapalu N."/>
            <person name="Zampounis A."/>
            <person name="Pigne S."/>
            <person name="Luyten I."/>
            <person name="Amselem J."/>
            <person name="Wittenberg A.H.J."/>
            <person name="Zhou S."/>
            <person name="de Queiroz M.V."/>
            <person name="Robin G.P."/>
            <person name="Auger A."/>
            <person name="Hainaut M."/>
            <person name="Henrissat B."/>
            <person name="Kim K.-T."/>
            <person name="Lee Y.-H."/>
            <person name="Lespinet O."/>
            <person name="Schwartz D.C."/>
            <person name="Thon M.R."/>
            <person name="O'Connell R.J."/>
        </authorList>
    </citation>
    <scope>NUCLEOTIDE SEQUENCE [LARGE SCALE GENOMIC DNA]</scope>
    <source>
        <strain evidence="2">IMI 349063</strain>
    </source>
</reference>
<dbReference type="KEGG" id="chig:CH63R_01773"/>
<accession>A0A1B7YX11</accession>
<dbReference type="VEuPathDB" id="FungiDB:CH63R_01773"/>
<protein>
    <submittedName>
        <fullName evidence="1">Uncharacterized protein</fullName>
    </submittedName>
</protein>
<dbReference type="RefSeq" id="XP_018165110.1">
    <property type="nucleotide sequence ID" value="XM_018296748.1"/>
</dbReference>
<sequence>MQTDKTTDLSDSAFDQLEDEKLQEAALMAKPKGYLSADNNLMFNEGISANLKLHSTYRQQLSTNSLAPTTSLTSPNSWSGRRNRSIVALKRPIFIFVNGSFANNVDLSLKIGLITLLANKRRLTTIATPSSLMGILSISALLSPTSHSNHAGLQGIQDGCWGRHSSCYLLHYKGNTMKAGNSFNPNRHVYRLIPPIQGKWVVKLGTTVKKCLTIDIMALRQSHKRRDLTEVRLIDRSYNLSDAMKKSNPNAALERPISENNVTV</sequence>
<evidence type="ECO:0000313" key="2">
    <source>
        <dbReference type="Proteomes" id="UP000092177"/>
    </source>
</evidence>
<name>A0A1B7YX11_COLHI</name>
<gene>
    <name evidence="1" type="ORF">CH63R_01773</name>
</gene>